<dbReference type="EMBL" id="JX649914">
    <property type="protein sequence ID" value="AGC72852.1"/>
    <property type="molecule type" value="Genomic_DNA"/>
</dbReference>
<protein>
    <submittedName>
        <fullName evidence="1">Uncharacterized protein</fullName>
    </submittedName>
</protein>
<proteinExistence type="predicted"/>
<reference evidence="1" key="1">
    <citation type="submission" date="2012-09" db="EMBL/GenBank/DDBJ databases">
        <title>Metagenomic Characterization of a Microbial Community in Wastewater Detects High Levels of Antibiotic Resistance.</title>
        <authorList>
            <person name="Abrams M."/>
            <person name="Caldwell A."/>
            <person name="Vandaei E."/>
            <person name="Lee W."/>
            <person name="Perrott J."/>
            <person name="Khan S.Y."/>
            <person name="Ta J."/>
            <person name="Romero D."/>
            <person name="Nguyen V."/>
            <person name="Pourmand N."/>
            <person name="Ouverney C.C."/>
        </authorList>
    </citation>
    <scope>NUCLEOTIDE SEQUENCE</scope>
</reference>
<evidence type="ECO:0000313" key="1">
    <source>
        <dbReference type="EMBL" id="AGC72852.1"/>
    </source>
</evidence>
<dbReference type="AlphaFoldDB" id="L7VUI1"/>
<organism evidence="1">
    <name type="scientific">uncultured bacterium A1Q1_fos_97</name>
    <dbReference type="NCBI Taxonomy" id="1256593"/>
    <lineage>
        <taxon>Bacteria</taxon>
        <taxon>environmental samples</taxon>
    </lineage>
</organism>
<sequence>MLGQPCVAAQFPAKRMPQDLIKREIFELYQDCVLCSLQ</sequence>
<name>L7VUI1_9BACT</name>
<accession>L7VUI1</accession>